<dbReference type="InterPro" id="IPR011650">
    <property type="entry name" value="Peptidase_M20_dimer"/>
</dbReference>
<keyword evidence="5" id="KW-0378">Hydrolase</keyword>
<dbReference type="Pfam" id="PF07687">
    <property type="entry name" value="M20_dimer"/>
    <property type="match status" value="1"/>
</dbReference>
<comment type="cofactor">
    <cofactor evidence="2">
        <name>Zn(2+)</name>
        <dbReference type="ChEBI" id="CHEBI:29105"/>
    </cofactor>
</comment>
<evidence type="ECO:0000256" key="3">
    <source>
        <dbReference type="ARBA" id="ARBA00006247"/>
    </source>
</evidence>
<dbReference type="GO" id="GO:0046872">
    <property type="term" value="F:metal ion binding"/>
    <property type="evidence" value="ECO:0007669"/>
    <property type="project" value="UniProtKB-KW"/>
</dbReference>
<sequence length="427" mass="47055">MEHDLNAKQTVCRIIDQSRDKLAQLTSEMVRFPSTFGQEEDIQQYIADRLEKMGAEVDFWYPDIEQMRKHPGFCSDRTDFSTSPNVCGVFKGSGDGKSLILNGHVDVVPPGNEDDWSDSPWSGKITQDRVWGRGSTDMKGGLACNFIALEAIWAAGLTLKGDILFQTVMDEECGGMGTLAQIVRGYRADGVLIPECMKNNVVIATIGSAWVRLTVPGRGALLSNAEAGASAIEKSAYIFNRLNEFERERTQRLAHPLLSHVKTPFKINVGTIKAGNWPSAVPDQSVMEIRYGMSPLQTVDEAKAEFEDYIDKISQGDPWLKDHRPQIEWLGCCWHPCSIDPNHPLVRLVADNHRDVTGEDAVVCGAAGGADNGSYARFLNIPAILYGPGEISVGHQANEYIEIDKMMDATKVIASTILDWCGYSSNP</sequence>
<proteinExistence type="inferred from homology"/>
<comment type="caution">
    <text evidence="9">The sequence shown here is derived from an EMBL/GenBank/DDBJ whole genome shotgun (WGS) entry which is preliminary data.</text>
</comment>
<dbReference type="InterPro" id="IPR050072">
    <property type="entry name" value="Peptidase_M20A"/>
</dbReference>
<keyword evidence="10" id="KW-1185">Reference proteome</keyword>
<evidence type="ECO:0000256" key="7">
    <source>
        <dbReference type="ARBA" id="ARBA00023285"/>
    </source>
</evidence>
<dbReference type="SUPFAM" id="SSF53187">
    <property type="entry name" value="Zn-dependent exopeptidases"/>
    <property type="match status" value="1"/>
</dbReference>
<dbReference type="NCBIfam" id="TIGR01910">
    <property type="entry name" value="DapE-ArgE"/>
    <property type="match status" value="1"/>
</dbReference>
<reference evidence="9" key="1">
    <citation type="submission" date="2020-08" db="EMBL/GenBank/DDBJ databases">
        <title>Genome public.</title>
        <authorList>
            <person name="Liu C."/>
            <person name="Sun Q."/>
        </authorList>
    </citation>
    <scope>NUCLEOTIDE SEQUENCE</scope>
    <source>
        <strain evidence="9">NSJ-51</strain>
    </source>
</reference>
<dbReference type="InterPro" id="IPR002933">
    <property type="entry name" value="Peptidase_M20"/>
</dbReference>
<dbReference type="NCBIfam" id="NF005373">
    <property type="entry name" value="PRK06915.1"/>
    <property type="match status" value="1"/>
</dbReference>
<evidence type="ECO:0000313" key="10">
    <source>
        <dbReference type="Proteomes" id="UP000661435"/>
    </source>
</evidence>
<keyword evidence="4" id="KW-0479">Metal-binding</keyword>
<name>A0A8J6JDY6_9FIRM</name>
<evidence type="ECO:0000256" key="6">
    <source>
        <dbReference type="ARBA" id="ARBA00022833"/>
    </source>
</evidence>
<evidence type="ECO:0000256" key="4">
    <source>
        <dbReference type="ARBA" id="ARBA00022723"/>
    </source>
</evidence>
<feature type="domain" description="Peptidase M20 dimerisation" evidence="8">
    <location>
        <begin position="204"/>
        <end position="314"/>
    </location>
</feature>
<evidence type="ECO:0000259" key="8">
    <source>
        <dbReference type="Pfam" id="PF07687"/>
    </source>
</evidence>
<keyword evidence="7" id="KW-0170">Cobalt</keyword>
<evidence type="ECO:0000256" key="1">
    <source>
        <dbReference type="ARBA" id="ARBA00001941"/>
    </source>
</evidence>
<dbReference type="Gene3D" id="3.40.630.10">
    <property type="entry name" value="Zn peptidases"/>
    <property type="match status" value="1"/>
</dbReference>
<comment type="similarity">
    <text evidence="3">Belongs to the peptidase M20A family.</text>
</comment>
<dbReference type="GO" id="GO:0016787">
    <property type="term" value="F:hydrolase activity"/>
    <property type="evidence" value="ECO:0007669"/>
    <property type="project" value="UniProtKB-KW"/>
</dbReference>
<evidence type="ECO:0000256" key="2">
    <source>
        <dbReference type="ARBA" id="ARBA00001947"/>
    </source>
</evidence>
<dbReference type="Proteomes" id="UP000661435">
    <property type="component" value="Unassembled WGS sequence"/>
</dbReference>
<dbReference type="InterPro" id="IPR010182">
    <property type="entry name" value="ArgE/DapE"/>
</dbReference>
<evidence type="ECO:0000256" key="5">
    <source>
        <dbReference type="ARBA" id="ARBA00022801"/>
    </source>
</evidence>
<gene>
    <name evidence="9" type="ORF">H8S57_04130</name>
</gene>
<organism evidence="9 10">
    <name type="scientific">Lawsonibacter hominis</name>
    <dbReference type="NCBI Taxonomy" id="2763053"/>
    <lineage>
        <taxon>Bacteria</taxon>
        <taxon>Bacillati</taxon>
        <taxon>Bacillota</taxon>
        <taxon>Clostridia</taxon>
        <taxon>Eubacteriales</taxon>
        <taxon>Oscillospiraceae</taxon>
        <taxon>Lawsonibacter</taxon>
    </lineage>
</organism>
<dbReference type="AlphaFoldDB" id="A0A8J6JDY6"/>
<dbReference type="Gene3D" id="3.30.70.360">
    <property type="match status" value="1"/>
</dbReference>
<dbReference type="Pfam" id="PF01546">
    <property type="entry name" value="Peptidase_M20"/>
    <property type="match status" value="1"/>
</dbReference>
<comment type="cofactor">
    <cofactor evidence="1">
        <name>Co(2+)</name>
        <dbReference type="ChEBI" id="CHEBI:48828"/>
    </cofactor>
</comment>
<dbReference type="RefSeq" id="WP_186906809.1">
    <property type="nucleotide sequence ID" value="NZ_JACOPP010000003.1"/>
</dbReference>
<dbReference type="NCBIfam" id="NF005306">
    <property type="entry name" value="PRK06837.1"/>
    <property type="match status" value="1"/>
</dbReference>
<protein>
    <submittedName>
        <fullName evidence="9">Peptidase</fullName>
    </submittedName>
</protein>
<dbReference type="PANTHER" id="PTHR43808">
    <property type="entry name" value="ACETYLORNITHINE DEACETYLASE"/>
    <property type="match status" value="1"/>
</dbReference>
<evidence type="ECO:0000313" key="9">
    <source>
        <dbReference type="EMBL" id="MBC5732914.1"/>
    </source>
</evidence>
<keyword evidence="6" id="KW-0862">Zinc</keyword>
<dbReference type="PANTHER" id="PTHR43808:SF25">
    <property type="entry name" value="PEPTIDASE M20 DIMERISATION DOMAIN-CONTAINING PROTEIN"/>
    <property type="match status" value="1"/>
</dbReference>
<accession>A0A8J6JDY6</accession>
<dbReference type="EMBL" id="JACOPP010000003">
    <property type="protein sequence ID" value="MBC5732914.1"/>
    <property type="molecule type" value="Genomic_DNA"/>
</dbReference>
<dbReference type="SUPFAM" id="SSF55031">
    <property type="entry name" value="Bacterial exopeptidase dimerisation domain"/>
    <property type="match status" value="1"/>
</dbReference>
<dbReference type="InterPro" id="IPR036264">
    <property type="entry name" value="Bact_exopeptidase_dim_dom"/>
</dbReference>